<dbReference type="SUPFAM" id="SSF53756">
    <property type="entry name" value="UDP-Glycosyltransferase/glycogen phosphorylase"/>
    <property type="match status" value="1"/>
</dbReference>
<reference evidence="2" key="1">
    <citation type="submission" date="2022-08" db="EMBL/GenBank/DDBJ databases">
        <authorList>
            <person name="Marques A."/>
        </authorList>
    </citation>
    <scope>NUCLEOTIDE SEQUENCE</scope>
    <source>
        <strain evidence="2">RhyPub2mFocal</strain>
        <tissue evidence="2">Leaves</tissue>
    </source>
</reference>
<dbReference type="PANTHER" id="PTHR48046">
    <property type="entry name" value="UDP-GLYCOSYLTRANSFERASE 72E1"/>
    <property type="match status" value="1"/>
</dbReference>
<dbReference type="EMBL" id="JAMFTS010000001">
    <property type="protein sequence ID" value="KAJ4806727.1"/>
    <property type="molecule type" value="Genomic_DNA"/>
</dbReference>
<dbReference type="Gene3D" id="3.40.50.2000">
    <property type="entry name" value="Glycogen Phosphorylase B"/>
    <property type="match status" value="1"/>
</dbReference>
<dbReference type="Proteomes" id="UP001140206">
    <property type="component" value="Chromosome 1"/>
</dbReference>
<keyword evidence="1" id="KW-0328">Glycosyltransferase</keyword>
<dbReference type="PANTHER" id="PTHR48046:SF6">
    <property type="entry name" value="GLYCOSYLTRANSFERASE"/>
    <property type="match status" value="1"/>
</dbReference>
<comment type="caution">
    <text evidence="2">The sequence shown here is derived from an EMBL/GenBank/DDBJ whole genome shotgun (WGS) entry which is preliminary data.</text>
</comment>
<dbReference type="AlphaFoldDB" id="A0AAV8GTW1"/>
<sequence length="200" mass="22139">MLFCSQAPAGIGHLIPMTELSRMLASPRLNFFVTIITKAPSVSSSEKDKQLFRSSLPSSVNIIFLPTTHPYDNSFTEVFLSAFPCDNSFTEVFLSALTSVPALRETIRPLKSSTRVVALITDFSSVDTIDVARELDVPFFVFGPFNLMVLSFLLHSPVIDRVIATEFWDMPVIKLPGWGTAIKGIDLGAAYQDRKGEPYN</sequence>
<keyword evidence="3" id="KW-1185">Reference proteome</keyword>
<evidence type="ECO:0000256" key="1">
    <source>
        <dbReference type="ARBA" id="ARBA00022676"/>
    </source>
</evidence>
<evidence type="ECO:0000313" key="2">
    <source>
        <dbReference type="EMBL" id="KAJ4806727.1"/>
    </source>
</evidence>
<proteinExistence type="predicted"/>
<name>A0AAV8GTW1_9POAL</name>
<protein>
    <submittedName>
        <fullName evidence="2">Glycosyltransferase</fullName>
    </submittedName>
</protein>
<keyword evidence="1" id="KW-0808">Transferase</keyword>
<gene>
    <name evidence="2" type="ORF">LUZ62_019293</name>
</gene>
<evidence type="ECO:0000313" key="3">
    <source>
        <dbReference type="Proteomes" id="UP001140206"/>
    </source>
</evidence>
<organism evidence="2 3">
    <name type="scientific">Rhynchospora pubera</name>
    <dbReference type="NCBI Taxonomy" id="906938"/>
    <lineage>
        <taxon>Eukaryota</taxon>
        <taxon>Viridiplantae</taxon>
        <taxon>Streptophyta</taxon>
        <taxon>Embryophyta</taxon>
        <taxon>Tracheophyta</taxon>
        <taxon>Spermatophyta</taxon>
        <taxon>Magnoliopsida</taxon>
        <taxon>Liliopsida</taxon>
        <taxon>Poales</taxon>
        <taxon>Cyperaceae</taxon>
        <taxon>Cyperoideae</taxon>
        <taxon>Rhynchosporeae</taxon>
        <taxon>Rhynchospora</taxon>
    </lineage>
</organism>
<accession>A0AAV8GTW1</accession>
<dbReference type="GO" id="GO:0016757">
    <property type="term" value="F:glycosyltransferase activity"/>
    <property type="evidence" value="ECO:0007669"/>
    <property type="project" value="UniProtKB-KW"/>
</dbReference>